<feature type="non-terminal residue" evidence="8">
    <location>
        <position position="1"/>
    </location>
</feature>
<evidence type="ECO:0000259" key="7">
    <source>
        <dbReference type="Pfam" id="PF17917"/>
    </source>
</evidence>
<sequence>MHPEQRPGLEVLEIVFALDKFHSYLLGSKIIIFSDNAALRFLLKKLDAKLRLIRDKKGVENFVANHLTWIEREDDPMPI</sequence>
<gene>
    <name evidence="8" type="ORF">CR513_04349</name>
</gene>
<name>A0A371I7M5_MUCPR</name>
<dbReference type="Proteomes" id="UP000257109">
    <property type="component" value="Unassembled WGS sequence"/>
</dbReference>
<keyword evidence="2" id="KW-0548">Nucleotidyltransferase</keyword>
<evidence type="ECO:0000256" key="3">
    <source>
        <dbReference type="ARBA" id="ARBA00022722"/>
    </source>
</evidence>
<evidence type="ECO:0000313" key="8">
    <source>
        <dbReference type="EMBL" id="RDY11047.1"/>
    </source>
</evidence>
<evidence type="ECO:0000256" key="5">
    <source>
        <dbReference type="ARBA" id="ARBA00022801"/>
    </source>
</evidence>
<evidence type="ECO:0000256" key="1">
    <source>
        <dbReference type="ARBA" id="ARBA00022679"/>
    </source>
</evidence>
<evidence type="ECO:0000256" key="2">
    <source>
        <dbReference type="ARBA" id="ARBA00022695"/>
    </source>
</evidence>
<dbReference type="InterPro" id="IPR043502">
    <property type="entry name" value="DNA/RNA_pol_sf"/>
</dbReference>
<dbReference type="GO" id="GO:0016787">
    <property type="term" value="F:hydrolase activity"/>
    <property type="evidence" value="ECO:0007669"/>
    <property type="project" value="UniProtKB-KW"/>
</dbReference>
<evidence type="ECO:0000313" key="9">
    <source>
        <dbReference type="Proteomes" id="UP000257109"/>
    </source>
</evidence>
<accession>A0A371I7M5</accession>
<dbReference type="EMBL" id="QJKJ01000725">
    <property type="protein sequence ID" value="RDY11047.1"/>
    <property type="molecule type" value="Genomic_DNA"/>
</dbReference>
<dbReference type="GO" id="GO:0004519">
    <property type="term" value="F:endonuclease activity"/>
    <property type="evidence" value="ECO:0007669"/>
    <property type="project" value="UniProtKB-KW"/>
</dbReference>
<dbReference type="GO" id="GO:0003964">
    <property type="term" value="F:RNA-directed DNA polymerase activity"/>
    <property type="evidence" value="ECO:0007669"/>
    <property type="project" value="UniProtKB-KW"/>
</dbReference>
<organism evidence="8 9">
    <name type="scientific">Mucuna pruriens</name>
    <name type="common">Velvet bean</name>
    <name type="synonym">Dolichos pruriens</name>
    <dbReference type="NCBI Taxonomy" id="157652"/>
    <lineage>
        <taxon>Eukaryota</taxon>
        <taxon>Viridiplantae</taxon>
        <taxon>Streptophyta</taxon>
        <taxon>Embryophyta</taxon>
        <taxon>Tracheophyta</taxon>
        <taxon>Spermatophyta</taxon>
        <taxon>Magnoliopsida</taxon>
        <taxon>eudicotyledons</taxon>
        <taxon>Gunneridae</taxon>
        <taxon>Pentapetalae</taxon>
        <taxon>rosids</taxon>
        <taxon>fabids</taxon>
        <taxon>Fabales</taxon>
        <taxon>Fabaceae</taxon>
        <taxon>Papilionoideae</taxon>
        <taxon>50 kb inversion clade</taxon>
        <taxon>NPAAA clade</taxon>
        <taxon>indigoferoid/millettioid clade</taxon>
        <taxon>Phaseoleae</taxon>
        <taxon>Mucuna</taxon>
    </lineage>
</organism>
<dbReference type="InterPro" id="IPR041373">
    <property type="entry name" value="RT_RNaseH"/>
</dbReference>
<dbReference type="Pfam" id="PF17917">
    <property type="entry name" value="RT_RNaseH"/>
    <property type="match status" value="1"/>
</dbReference>
<comment type="caution">
    <text evidence="8">The sequence shown here is derived from an EMBL/GenBank/DDBJ whole genome shotgun (WGS) entry which is preliminary data.</text>
</comment>
<evidence type="ECO:0000256" key="4">
    <source>
        <dbReference type="ARBA" id="ARBA00022759"/>
    </source>
</evidence>
<protein>
    <recommendedName>
        <fullName evidence="7">Reverse transcriptase RNase H-like domain-containing protein</fullName>
    </recommendedName>
</protein>
<keyword evidence="6" id="KW-0695">RNA-directed DNA polymerase</keyword>
<keyword evidence="9" id="KW-1185">Reference proteome</keyword>
<dbReference type="OrthoDB" id="1430787at2759"/>
<keyword evidence="3" id="KW-0540">Nuclease</keyword>
<proteinExistence type="predicted"/>
<evidence type="ECO:0000256" key="6">
    <source>
        <dbReference type="ARBA" id="ARBA00022918"/>
    </source>
</evidence>
<reference evidence="8" key="1">
    <citation type="submission" date="2018-05" db="EMBL/GenBank/DDBJ databases">
        <title>Draft genome of Mucuna pruriens seed.</title>
        <authorList>
            <person name="Nnadi N.E."/>
            <person name="Vos R."/>
            <person name="Hasami M.H."/>
            <person name="Devisetty U.K."/>
            <person name="Aguiy J.C."/>
        </authorList>
    </citation>
    <scope>NUCLEOTIDE SEQUENCE [LARGE SCALE GENOMIC DNA]</scope>
    <source>
        <strain evidence="8">JCA_2017</strain>
    </source>
</reference>
<dbReference type="SUPFAM" id="SSF56672">
    <property type="entry name" value="DNA/RNA polymerases"/>
    <property type="match status" value="1"/>
</dbReference>
<keyword evidence="5" id="KW-0378">Hydrolase</keyword>
<keyword evidence="1" id="KW-0808">Transferase</keyword>
<keyword evidence="4" id="KW-0255">Endonuclease</keyword>
<dbReference type="AlphaFoldDB" id="A0A371I7M5"/>
<feature type="domain" description="Reverse transcriptase RNase H-like" evidence="7">
    <location>
        <begin position="9"/>
        <end position="54"/>
    </location>
</feature>